<dbReference type="RefSeq" id="WP_004025351.1">
    <property type="nucleotide sequence ID" value="NZ_AGFP01000058.1"/>
</dbReference>
<dbReference type="GO" id="GO:0140359">
    <property type="term" value="F:ABC-type transporter activity"/>
    <property type="evidence" value="ECO:0007669"/>
    <property type="project" value="InterPro"/>
</dbReference>
<sequence length="342" mass="38660">MKIHRDNRINFKNLFIGWKPLFGLINESFWRGIFGPFFAFVFPIIFIAILGSVLGYSQLLGGALAIAPMSITTTSMPTLMFEFKKSSLLKRIGSTPIKASSFLWVAILYYLMIIFASIVWCIVFSMLMFGIPHWTSGEVVAEGIQNVKPALISMNFRQTLENVNWIGFIWGQLMLTIVGLVFGMMLVAIFKSTPAIQAIGTTVLITSQFLTAMVLPIGTVREIEPLWYLGYALSPFKAPTNMILESWNGNVHLPSMEQIVPPAASMFQQVPGQMPIKDINIFDHTTQGNPFDIYKEYWYFNSSGKNILILGKAEKIITLILPFVWMAIFGFVSLKFFKWTSR</sequence>
<gene>
    <name evidence="5" type="ORF">EER00_03125</name>
</gene>
<evidence type="ECO:0000313" key="6">
    <source>
        <dbReference type="Proteomes" id="UP000464283"/>
    </source>
</evidence>
<keyword evidence="3" id="KW-1133">Transmembrane helix</keyword>
<dbReference type="GO" id="GO:0016020">
    <property type="term" value="C:membrane"/>
    <property type="evidence" value="ECO:0007669"/>
    <property type="project" value="UniProtKB-SubCell"/>
</dbReference>
<reference evidence="6" key="1">
    <citation type="submission" date="2018-11" db="EMBL/GenBank/DDBJ databases">
        <title>The first complete genome sequence of Mycoplasma iowae strain 695.</title>
        <authorList>
            <person name="Ghanem M."/>
            <person name="El-Gazzar M."/>
        </authorList>
    </citation>
    <scope>NUCLEOTIDE SEQUENCE [LARGE SCALE GENOMIC DNA]</scope>
    <source>
        <strain evidence="6">695</strain>
    </source>
</reference>
<organism evidence="5 6">
    <name type="scientific">Malacoplasma iowae 695</name>
    <dbReference type="NCBI Taxonomy" id="1048830"/>
    <lineage>
        <taxon>Bacteria</taxon>
        <taxon>Bacillati</taxon>
        <taxon>Mycoplasmatota</taxon>
        <taxon>Mycoplasmoidales</taxon>
        <taxon>Mycoplasmoidaceae</taxon>
        <taxon>Malacoplasma</taxon>
    </lineage>
</organism>
<dbReference type="EMBL" id="CP033512">
    <property type="protein sequence ID" value="QHG89862.1"/>
    <property type="molecule type" value="Genomic_DNA"/>
</dbReference>
<name>A0A6P1LMV1_MALIO</name>
<dbReference type="InterPro" id="IPR013525">
    <property type="entry name" value="ABC2_TM"/>
</dbReference>
<dbReference type="Pfam" id="PF12698">
    <property type="entry name" value="ABC2_membrane_3"/>
    <property type="match status" value="1"/>
</dbReference>
<protein>
    <submittedName>
        <fullName evidence="5">ABC transporter permease</fullName>
    </submittedName>
</protein>
<dbReference type="GeneID" id="96867172"/>
<evidence type="ECO:0000256" key="1">
    <source>
        <dbReference type="ARBA" id="ARBA00004141"/>
    </source>
</evidence>
<comment type="subcellular location">
    <subcellularLocation>
        <location evidence="1">Membrane</location>
        <topology evidence="1">Multi-pass membrane protein</topology>
    </subcellularLocation>
</comment>
<dbReference type="KEGG" id="miw:EER00_03125"/>
<evidence type="ECO:0000256" key="2">
    <source>
        <dbReference type="ARBA" id="ARBA00022692"/>
    </source>
</evidence>
<accession>A0A6P1LMV1</accession>
<keyword evidence="2" id="KW-0812">Transmembrane</keyword>
<evidence type="ECO:0000313" key="5">
    <source>
        <dbReference type="EMBL" id="QHG89862.1"/>
    </source>
</evidence>
<evidence type="ECO:0000256" key="4">
    <source>
        <dbReference type="ARBA" id="ARBA00023136"/>
    </source>
</evidence>
<proteinExistence type="predicted"/>
<dbReference type="Proteomes" id="UP000464283">
    <property type="component" value="Chromosome"/>
</dbReference>
<dbReference type="AlphaFoldDB" id="A0A6P1LMV1"/>
<keyword evidence="4" id="KW-0472">Membrane</keyword>
<dbReference type="OrthoDB" id="388100at2"/>
<evidence type="ECO:0000256" key="3">
    <source>
        <dbReference type="ARBA" id="ARBA00022989"/>
    </source>
</evidence>